<name>A0A9N9PH64_9HELO</name>
<evidence type="ECO:0000313" key="3">
    <source>
        <dbReference type="Proteomes" id="UP000696280"/>
    </source>
</evidence>
<gene>
    <name evidence="2" type="ORF">HYFRA_00008911</name>
</gene>
<reference evidence="2" key="1">
    <citation type="submission" date="2021-07" db="EMBL/GenBank/DDBJ databases">
        <authorList>
            <person name="Durling M."/>
        </authorList>
    </citation>
    <scope>NUCLEOTIDE SEQUENCE</scope>
</reference>
<evidence type="ECO:0000313" key="2">
    <source>
        <dbReference type="EMBL" id="CAG8952669.1"/>
    </source>
</evidence>
<dbReference type="Proteomes" id="UP000696280">
    <property type="component" value="Unassembled WGS sequence"/>
</dbReference>
<feature type="region of interest" description="Disordered" evidence="1">
    <location>
        <begin position="1"/>
        <end position="29"/>
    </location>
</feature>
<dbReference type="AlphaFoldDB" id="A0A9N9PH64"/>
<sequence length="89" mass="10266">MSSLEEHDDSDSVLDGEGDERDVAEDDIDGMDYQLEPECVFMVEGELPHIEGRLERLDIVTLSFFYVSNINYKRSHTIDFAQHQELSKN</sequence>
<protein>
    <submittedName>
        <fullName evidence="2">Uncharacterized protein</fullName>
    </submittedName>
</protein>
<dbReference type="EMBL" id="CAJVRL010000047">
    <property type="protein sequence ID" value="CAG8952669.1"/>
    <property type="molecule type" value="Genomic_DNA"/>
</dbReference>
<evidence type="ECO:0000256" key="1">
    <source>
        <dbReference type="SAM" id="MobiDB-lite"/>
    </source>
</evidence>
<comment type="caution">
    <text evidence="2">The sequence shown here is derived from an EMBL/GenBank/DDBJ whole genome shotgun (WGS) entry which is preliminary data.</text>
</comment>
<keyword evidence="3" id="KW-1185">Reference proteome</keyword>
<accession>A0A9N9PH64</accession>
<organism evidence="2 3">
    <name type="scientific">Hymenoscyphus fraxineus</name>
    <dbReference type="NCBI Taxonomy" id="746836"/>
    <lineage>
        <taxon>Eukaryota</taxon>
        <taxon>Fungi</taxon>
        <taxon>Dikarya</taxon>
        <taxon>Ascomycota</taxon>
        <taxon>Pezizomycotina</taxon>
        <taxon>Leotiomycetes</taxon>
        <taxon>Helotiales</taxon>
        <taxon>Helotiaceae</taxon>
        <taxon>Hymenoscyphus</taxon>
    </lineage>
</organism>
<proteinExistence type="predicted"/>